<feature type="domain" description="BPL/LPL catalytic" evidence="4">
    <location>
        <begin position="225"/>
        <end position="459"/>
    </location>
</feature>
<dbReference type="SUPFAM" id="SSF55681">
    <property type="entry name" value="Class II aaRS and biotin synthetases"/>
    <property type="match status" value="1"/>
</dbReference>
<dbReference type="Pfam" id="PF09825">
    <property type="entry name" value="BPL_N"/>
    <property type="match status" value="1"/>
</dbReference>
<dbReference type="Gene3D" id="3.30.930.10">
    <property type="entry name" value="Bira Bifunctional Protein, Domain 2"/>
    <property type="match status" value="1"/>
</dbReference>
<dbReference type="Pfam" id="PF03099">
    <property type="entry name" value="BPL_LplA_LipB"/>
    <property type="match status" value="1"/>
</dbReference>
<dbReference type="InterPro" id="IPR004143">
    <property type="entry name" value="BPL_LPL_catalytic"/>
</dbReference>
<dbReference type="PANTHER" id="PTHR12835">
    <property type="entry name" value="BIOTIN PROTEIN LIGASE"/>
    <property type="match status" value="1"/>
</dbReference>
<feature type="non-terminal residue" evidence="5">
    <location>
        <position position="1"/>
    </location>
</feature>
<feature type="region of interest" description="Disordered" evidence="3">
    <location>
        <begin position="351"/>
        <end position="375"/>
    </location>
</feature>
<sequence>VERGTLVGGPSGGLRVYVNGGGLFVGADGVEGVEVLARYEGEGLVCEGGDAAVVFCRVGDGAAVLTGPHPEFDAWRLDSGAVSGGEGYAGVVASLREDEGKRVEFMKALLVKLGLRVNEDGGEAVPALSELHLSDARPGQVGEMLASWREAGLFTTDEQGQEMLKGEANTFTLTQPDDLDLTSLRAALPTTSTPSATPLSAKPLTLIPHSTTPPPATLTPSFNHSSYFENLTTTALGRTLLYAPTTTSTTTLLEKNPTLLSRLPTGFTVTATTQLAGRGRGTNVWVSPKGALMFSTVLRHSMQLSNATAPVVLVQYLAALAVVEGIKSYGKGYEKVPVKLKWPNDIYALDPSAPTTKKPHNTIPSQETPEARAERERKKYVKIGGILVNSSYTPAAPTSNSASSGSFTLTLGIGLNLSNPAPTTSLTHLTSALHLGPPTPETLLAKILNSFETLYTRFCRTGFDGYFEKVYYEAWLHSGQVVSLEGEGGVRVRIRGVEGQWGMLITEEVEGGRRWEVRSDSNSFDFFRGLVGRKV</sequence>
<dbReference type="PROSITE" id="PS51733">
    <property type="entry name" value="BPL_LPL_CATALYTIC"/>
    <property type="match status" value="1"/>
</dbReference>
<proteinExistence type="inferred from homology"/>
<accession>A0A4U0UB40</accession>
<evidence type="ECO:0000256" key="3">
    <source>
        <dbReference type="SAM" id="MobiDB-lite"/>
    </source>
</evidence>
<reference evidence="5 6" key="1">
    <citation type="submission" date="2017-03" db="EMBL/GenBank/DDBJ databases">
        <title>Genomes of endolithic fungi from Antarctica.</title>
        <authorList>
            <person name="Coleine C."/>
            <person name="Masonjones S."/>
            <person name="Stajich J.E."/>
        </authorList>
    </citation>
    <scope>NUCLEOTIDE SEQUENCE [LARGE SCALE GENOMIC DNA]</scope>
    <source>
        <strain evidence="5 6">CCFEE 6315</strain>
    </source>
</reference>
<name>A0A4U0UB40_9PEZI</name>
<organism evidence="5 6">
    <name type="scientific">Salinomyces thailandicus</name>
    <dbReference type="NCBI Taxonomy" id="706561"/>
    <lineage>
        <taxon>Eukaryota</taxon>
        <taxon>Fungi</taxon>
        <taxon>Dikarya</taxon>
        <taxon>Ascomycota</taxon>
        <taxon>Pezizomycotina</taxon>
        <taxon>Dothideomycetes</taxon>
        <taxon>Dothideomycetidae</taxon>
        <taxon>Mycosphaerellales</taxon>
        <taxon>Teratosphaeriaceae</taxon>
        <taxon>Salinomyces</taxon>
    </lineage>
</organism>
<dbReference type="InterPro" id="IPR045864">
    <property type="entry name" value="aa-tRNA-synth_II/BPL/LPL"/>
</dbReference>
<evidence type="ECO:0000313" key="6">
    <source>
        <dbReference type="Proteomes" id="UP000308549"/>
    </source>
</evidence>
<comment type="caution">
    <text evidence="5">The sequence shown here is derived from an EMBL/GenBank/DDBJ whole genome shotgun (WGS) entry which is preliminary data.</text>
</comment>
<comment type="similarity">
    <text evidence="1">Belongs to the biotin--protein ligase family.</text>
</comment>
<evidence type="ECO:0000256" key="1">
    <source>
        <dbReference type="ARBA" id="ARBA00009934"/>
    </source>
</evidence>
<gene>
    <name evidence="5" type="ORF">B0A50_01187</name>
</gene>
<evidence type="ECO:0000313" key="5">
    <source>
        <dbReference type="EMBL" id="TKA31942.1"/>
    </source>
</evidence>
<dbReference type="AlphaFoldDB" id="A0A4U0UB40"/>
<dbReference type="GO" id="GO:0004077">
    <property type="term" value="F:biotin--[biotin carboxyl-carrier protein] ligase activity"/>
    <property type="evidence" value="ECO:0007669"/>
    <property type="project" value="InterPro"/>
</dbReference>
<dbReference type="EMBL" id="NAJL01000006">
    <property type="protein sequence ID" value="TKA31942.1"/>
    <property type="molecule type" value="Genomic_DNA"/>
</dbReference>
<keyword evidence="2" id="KW-0436">Ligase</keyword>
<dbReference type="OrthoDB" id="10250105at2759"/>
<dbReference type="GO" id="GO:0005737">
    <property type="term" value="C:cytoplasm"/>
    <property type="evidence" value="ECO:0007669"/>
    <property type="project" value="TreeGrafter"/>
</dbReference>
<dbReference type="PANTHER" id="PTHR12835:SF5">
    <property type="entry name" value="BIOTIN--PROTEIN LIGASE"/>
    <property type="match status" value="1"/>
</dbReference>
<evidence type="ECO:0000259" key="4">
    <source>
        <dbReference type="PROSITE" id="PS51733"/>
    </source>
</evidence>
<keyword evidence="6" id="KW-1185">Reference proteome</keyword>
<dbReference type="InterPro" id="IPR004408">
    <property type="entry name" value="Biotin_CoA_COase_ligase"/>
</dbReference>
<protein>
    <recommendedName>
        <fullName evidence="4">BPL/LPL catalytic domain-containing protein</fullName>
    </recommendedName>
</protein>
<dbReference type="Proteomes" id="UP000308549">
    <property type="component" value="Unassembled WGS sequence"/>
</dbReference>
<dbReference type="InterPro" id="IPR019197">
    <property type="entry name" value="Biotin-prot_ligase_N"/>
</dbReference>
<evidence type="ECO:0000256" key="2">
    <source>
        <dbReference type="ARBA" id="ARBA00022598"/>
    </source>
</evidence>
<dbReference type="CDD" id="cd16442">
    <property type="entry name" value="BPL"/>
    <property type="match status" value="1"/>
</dbReference>